<geneLocation type="mitochondrion" evidence="5"/>
<dbReference type="InterPro" id="IPR005679">
    <property type="entry name" value="Ribosomal_uS12_bac"/>
</dbReference>
<dbReference type="GO" id="GO:0006412">
    <property type="term" value="P:translation"/>
    <property type="evidence" value="ECO:0007669"/>
    <property type="project" value="InterPro"/>
</dbReference>
<dbReference type="NCBIfam" id="TIGR00981">
    <property type="entry name" value="rpsL_bact"/>
    <property type="match status" value="1"/>
</dbReference>
<proteinExistence type="inferred from homology"/>
<dbReference type="Gene3D" id="2.40.50.140">
    <property type="entry name" value="Nucleic acid-binding proteins"/>
    <property type="match status" value="1"/>
</dbReference>
<keyword evidence="2 4" id="KW-0689">Ribosomal protein</keyword>
<dbReference type="HAMAP" id="MF_00403_B">
    <property type="entry name" value="Ribosomal_uS12_B"/>
    <property type="match status" value="1"/>
</dbReference>
<dbReference type="InterPro" id="IPR006032">
    <property type="entry name" value="Ribosomal_uS12"/>
</dbReference>
<evidence type="ECO:0000256" key="4">
    <source>
        <dbReference type="RuleBase" id="RU003622"/>
    </source>
</evidence>
<dbReference type="GeneID" id="35117504"/>
<dbReference type="EMBL" id="MF680514">
    <property type="protein sequence ID" value="ATX68823.1"/>
    <property type="molecule type" value="Genomic_DNA"/>
</dbReference>
<dbReference type="PROSITE" id="PS00055">
    <property type="entry name" value="RIBOSOMAL_S12"/>
    <property type="match status" value="1"/>
</dbReference>
<comment type="similarity">
    <text evidence="1 4">Belongs to the universal ribosomal protein uS12 family.</text>
</comment>
<dbReference type="Pfam" id="PF00164">
    <property type="entry name" value="Ribosom_S12_S23"/>
    <property type="match status" value="1"/>
</dbReference>
<gene>
    <name evidence="5" type="primary">rps12</name>
</gene>
<dbReference type="InterPro" id="IPR012340">
    <property type="entry name" value="NA-bd_OB-fold"/>
</dbReference>
<sequence>MPTIQQLLKKSRRARINKRKSLALEKCPQKKGICIKVYTTKPKKPNSAERKVAKIRLTNKKLVIGYISGEGHTLQEHSSVLIRGGRVKDLPGVKYHSIRGIYDLSGVLNRKRSRSKYGKKAPIV</sequence>
<dbReference type="SUPFAM" id="SSF50249">
    <property type="entry name" value="Nucleic acid-binding proteins"/>
    <property type="match status" value="1"/>
</dbReference>
<dbReference type="GO" id="GO:0015935">
    <property type="term" value="C:small ribosomal subunit"/>
    <property type="evidence" value="ECO:0007669"/>
    <property type="project" value="InterPro"/>
</dbReference>
<evidence type="ECO:0000313" key="5">
    <source>
        <dbReference type="EMBL" id="ATX68823.1"/>
    </source>
</evidence>
<reference evidence="5" key="1">
    <citation type="submission" date="2017-08" db="EMBL/GenBank/DDBJ databases">
        <title>Systematics and comparative genomics of Betaphycus, Kappaphycus and Eucheuma (Solieriaceae, Rhodophyta) base on mitochondrial genome.</title>
        <authorList>
            <person name="Li Y."/>
            <person name="Liu N."/>
            <person name="Wang X."/>
            <person name="Tang X."/>
            <person name="Zhang L."/>
            <person name="Meinita M.D.N."/>
            <person name="Wang G."/>
            <person name="Yin H."/>
            <person name="Liu C."/>
            <person name="Jin Y."/>
            <person name="Wang H."/>
            <person name="Chi S."/>
            <person name="Liu T."/>
        </authorList>
    </citation>
    <scope>NUCLEOTIDE SEQUENCE</scope>
</reference>
<dbReference type="PIRSF" id="PIRSF002133">
    <property type="entry name" value="Ribosomal_S12/S23"/>
    <property type="match status" value="1"/>
</dbReference>
<dbReference type="PRINTS" id="PR01034">
    <property type="entry name" value="RIBOSOMALS12"/>
</dbReference>
<keyword evidence="3 4" id="KW-0687">Ribonucleoprotein</keyword>
<protein>
    <submittedName>
        <fullName evidence="5">Ribosomal protein S12</fullName>
    </submittedName>
</protein>
<evidence type="ECO:0000256" key="3">
    <source>
        <dbReference type="ARBA" id="ARBA00023274"/>
    </source>
</evidence>
<dbReference type="GO" id="GO:0003735">
    <property type="term" value="F:structural constituent of ribosome"/>
    <property type="evidence" value="ECO:0007669"/>
    <property type="project" value="InterPro"/>
</dbReference>
<dbReference type="CDD" id="cd03368">
    <property type="entry name" value="Ribosomal_S12"/>
    <property type="match status" value="1"/>
</dbReference>
<dbReference type="FunFam" id="2.40.50.140:FF:000099">
    <property type="entry name" value="Ribosomal protein S12, mitochondrial"/>
    <property type="match status" value="1"/>
</dbReference>
<organism evidence="5">
    <name type="scientific">Betaphycus gelatinus</name>
    <dbReference type="NCBI Taxonomy" id="1191690"/>
    <lineage>
        <taxon>Eukaryota</taxon>
        <taxon>Rhodophyta</taxon>
        <taxon>Florideophyceae</taxon>
        <taxon>Rhodymeniophycidae</taxon>
        <taxon>Gigartinales</taxon>
        <taxon>Solieriaceae</taxon>
        <taxon>Betaphycus</taxon>
    </lineage>
</organism>
<name>A0A2H4QI30_9FLOR</name>
<dbReference type="PANTHER" id="PTHR11652">
    <property type="entry name" value="30S RIBOSOMAL PROTEIN S12 FAMILY MEMBER"/>
    <property type="match status" value="1"/>
</dbReference>
<evidence type="ECO:0000256" key="2">
    <source>
        <dbReference type="ARBA" id="ARBA00022980"/>
    </source>
</evidence>
<dbReference type="RefSeq" id="YP_009445882.1">
    <property type="nucleotide sequence ID" value="NC_036431.1"/>
</dbReference>
<evidence type="ECO:0000256" key="1">
    <source>
        <dbReference type="ARBA" id="ARBA00005657"/>
    </source>
</evidence>
<dbReference type="AlphaFoldDB" id="A0A2H4QI30"/>
<keyword evidence="5" id="KW-0496">Mitochondrion</keyword>
<accession>A0A2H4QI30</accession>